<keyword evidence="7" id="KW-1185">Reference proteome</keyword>
<keyword evidence="3 5" id="KW-0413">Isomerase</keyword>
<dbReference type="KEGG" id="aacx:DEACI_0852"/>
<name>A0A8S0X3L7_9FIRM</name>
<dbReference type="GO" id="GO:0030170">
    <property type="term" value="F:pyridoxal phosphate binding"/>
    <property type="evidence" value="ECO:0007669"/>
    <property type="project" value="TreeGrafter"/>
</dbReference>
<dbReference type="PANTHER" id="PTHR30511:SF3">
    <property type="entry name" value="LYSINE RACEMASE"/>
    <property type="match status" value="1"/>
</dbReference>
<dbReference type="AlphaFoldDB" id="A0A8S0X3L7"/>
<evidence type="ECO:0000313" key="6">
    <source>
        <dbReference type="EMBL" id="CEJ09578.1"/>
    </source>
</evidence>
<organism evidence="5">
    <name type="scientific">Acididesulfobacillus acetoxydans</name>
    <dbReference type="NCBI Taxonomy" id="1561005"/>
    <lineage>
        <taxon>Bacteria</taxon>
        <taxon>Bacillati</taxon>
        <taxon>Bacillota</taxon>
        <taxon>Clostridia</taxon>
        <taxon>Eubacteriales</taxon>
        <taxon>Peptococcaceae</taxon>
        <taxon>Acididesulfobacillus</taxon>
    </lineage>
</organism>
<dbReference type="Proteomes" id="UP000836597">
    <property type="component" value="Chromosome"/>
</dbReference>
<dbReference type="EMBL" id="CDGJ01000134">
    <property type="protein sequence ID" value="CEJ09578.1"/>
    <property type="molecule type" value="Genomic_DNA"/>
</dbReference>
<evidence type="ECO:0000313" key="7">
    <source>
        <dbReference type="Proteomes" id="UP001071230"/>
    </source>
</evidence>
<evidence type="ECO:0000256" key="1">
    <source>
        <dbReference type="ARBA" id="ARBA00001933"/>
    </source>
</evidence>
<evidence type="ECO:0000313" key="5">
    <source>
        <dbReference type="EMBL" id="CAA7600200.1"/>
    </source>
</evidence>
<dbReference type="GO" id="GO:0008784">
    <property type="term" value="F:alanine racemase activity"/>
    <property type="evidence" value="ECO:0007669"/>
    <property type="project" value="UniProtKB-EC"/>
</dbReference>
<dbReference type="EC" id="5.1.1.12" evidence="6"/>
<reference evidence="5" key="2">
    <citation type="submission" date="2020-01" db="EMBL/GenBank/DDBJ databases">
        <authorList>
            <person name="Hornung B."/>
        </authorList>
    </citation>
    <scope>NUCLEOTIDE SEQUENCE</scope>
    <source>
        <strain evidence="5">PacBioINE</strain>
    </source>
</reference>
<gene>
    <name evidence="5" type="ORF">DEACI_0852</name>
    <name evidence="6" type="ORF">DEACI_4063</name>
</gene>
<dbReference type="InterPro" id="IPR000821">
    <property type="entry name" value="Ala_racemase"/>
</dbReference>
<evidence type="ECO:0000256" key="3">
    <source>
        <dbReference type="ARBA" id="ARBA00023235"/>
    </source>
</evidence>
<dbReference type="RefSeq" id="WP_240983907.1">
    <property type="nucleotide sequence ID" value="NZ_CDGJ01000134.1"/>
</dbReference>
<keyword evidence="2" id="KW-0663">Pyridoxal phosphate</keyword>
<reference evidence="6" key="1">
    <citation type="submission" date="2014-11" db="EMBL/GenBank/DDBJ databases">
        <authorList>
            <person name="Hornung B.V."/>
        </authorList>
    </citation>
    <scope>NUCLEOTIDE SEQUENCE</scope>
    <source>
        <strain evidence="6">INE</strain>
    </source>
</reference>
<dbReference type="SUPFAM" id="SSF51419">
    <property type="entry name" value="PLP-binding barrel"/>
    <property type="match status" value="1"/>
</dbReference>
<dbReference type="InterPro" id="IPR001608">
    <property type="entry name" value="Ala_racemase_N"/>
</dbReference>
<dbReference type="EMBL" id="LR746496">
    <property type="protein sequence ID" value="CAA7600200.1"/>
    <property type="molecule type" value="Genomic_DNA"/>
</dbReference>
<dbReference type="InterPro" id="IPR029066">
    <property type="entry name" value="PLP-binding_barrel"/>
</dbReference>
<dbReference type="GO" id="GO:0005829">
    <property type="term" value="C:cytosol"/>
    <property type="evidence" value="ECO:0007669"/>
    <property type="project" value="TreeGrafter"/>
</dbReference>
<proteinExistence type="predicted"/>
<dbReference type="CDD" id="cd06815">
    <property type="entry name" value="PLPDE_III_AR_like_1"/>
    <property type="match status" value="1"/>
</dbReference>
<dbReference type="Pfam" id="PF01168">
    <property type="entry name" value="Ala_racemase_N"/>
    <property type="match status" value="1"/>
</dbReference>
<evidence type="ECO:0000256" key="2">
    <source>
        <dbReference type="ARBA" id="ARBA00022898"/>
    </source>
</evidence>
<accession>A0A8S0X3L7</accession>
<evidence type="ECO:0000259" key="4">
    <source>
        <dbReference type="Pfam" id="PF01168"/>
    </source>
</evidence>
<dbReference type="GO" id="GO:0050157">
    <property type="term" value="F:ornithine racemase activity"/>
    <property type="evidence" value="ECO:0007669"/>
    <property type="project" value="UniProtKB-EC"/>
</dbReference>
<dbReference type="Proteomes" id="UP001071230">
    <property type="component" value="Unassembled WGS sequence"/>
</dbReference>
<sequence length="354" mass="38027">MGLPEIIIDLNKIRQNTETVLALARPFGIEVVGVTKVFLGEPRIAGAMLAGGVRMLADSRLENLFKLKQAFPDVPLMLLRLPGISQVEETVRLAKVSLNSEIRVLEALAAEGRNQGKVHGVIVMVDLGDLREGVWPEDLPDFIGQVLPLEGIKLQGLGVNLACYGGVVPTEANLGRLVELAASLEEKFEIRLPVISGGNSASLPLLLEQRMPADVNQLRVGEGIVLGRETVKRQIIPGAAGDAFTLRAEILEAHEKPSVPIGEVGQDAFGQVPAFVDEGRRRRGILALGRQDVPTEGLSPRDGRLKIIGASSDHLIVDLSGASELEIGSVLEFDLSYGGLLGAMTSPYVHKRYI</sequence>
<protein>
    <submittedName>
        <fullName evidence="5 6">Alanine racemase</fullName>
        <ecNumber evidence="5 6">5.1.1.1</ecNumber>
        <ecNumber evidence="6">5.1.1.12</ecNumber>
    </submittedName>
</protein>
<feature type="domain" description="Alanine racemase N-terminal" evidence="4">
    <location>
        <begin position="8"/>
        <end position="225"/>
    </location>
</feature>
<dbReference type="PANTHER" id="PTHR30511">
    <property type="entry name" value="ALANINE RACEMASE"/>
    <property type="match status" value="1"/>
</dbReference>
<comment type="cofactor">
    <cofactor evidence="1">
        <name>pyridoxal 5'-phosphate</name>
        <dbReference type="ChEBI" id="CHEBI:597326"/>
    </cofactor>
</comment>
<dbReference type="EC" id="5.1.1.1" evidence="5 6"/>
<dbReference type="Gene3D" id="3.20.20.10">
    <property type="entry name" value="Alanine racemase"/>
    <property type="match status" value="1"/>
</dbReference>